<keyword evidence="2" id="KW-1185">Reference proteome</keyword>
<protein>
    <submittedName>
        <fullName evidence="1">Uncharacterized protein</fullName>
    </submittedName>
</protein>
<evidence type="ECO:0000313" key="2">
    <source>
        <dbReference type="Proteomes" id="UP000235347"/>
    </source>
</evidence>
<name>A0A2N7VXJ3_9BURK</name>
<reference evidence="1 2" key="1">
    <citation type="submission" date="2018-01" db="EMBL/GenBank/DDBJ databases">
        <title>Whole genome analyses suggest that Burkholderia sensu lato contains two further novel genera in the rhizoxinica-symbiotica group Mycetohabitans gen. nov., and Trinickia gen. nov.: implications for the evolution of diazotrophy and nodulation in the Burkholderiaceae.</title>
        <authorList>
            <person name="Estrada-de los Santos P."/>
            <person name="Palmer M."/>
            <person name="Chavez-Ramirez B."/>
            <person name="Beukes C."/>
            <person name="Steenkamp E.T."/>
            <person name="Hirsch A.M."/>
            <person name="Manyaka P."/>
            <person name="Maluk M."/>
            <person name="Lafos M."/>
            <person name="Crook M."/>
            <person name="Gross E."/>
            <person name="Simon M.F."/>
            <person name="Bueno dos Reis Junior F."/>
            <person name="Poole P.S."/>
            <person name="Venter S.N."/>
            <person name="James E.K."/>
        </authorList>
    </citation>
    <scope>NUCLEOTIDE SEQUENCE [LARGE SCALE GENOMIC DNA]</scope>
    <source>
        <strain evidence="1 2">GP25-8</strain>
    </source>
</reference>
<evidence type="ECO:0000313" key="1">
    <source>
        <dbReference type="EMBL" id="PMS21874.1"/>
    </source>
</evidence>
<dbReference type="AlphaFoldDB" id="A0A2N7VXJ3"/>
<accession>A0A2N7VXJ3</accession>
<gene>
    <name evidence="1" type="ORF">C0Z19_18075</name>
</gene>
<proteinExistence type="predicted"/>
<sequence>MPPSMSPNAVRAVRINHAIEDESSASRLIPPHISQALLGLSDTRRQRAARLLSLADRERRRSFDELQGAEIELASLAARTEAVERESISAMRNRQALVRDILALHAGQARHAARLAANAEHVRACATRWEHARQIYARRILQCREMNRKHECLRMWLERLEEVSQR</sequence>
<comment type="caution">
    <text evidence="1">The sequence shown here is derived from an EMBL/GenBank/DDBJ whole genome shotgun (WGS) entry which is preliminary data.</text>
</comment>
<dbReference type="EMBL" id="PNYB01000015">
    <property type="protein sequence ID" value="PMS21874.1"/>
    <property type="molecule type" value="Genomic_DNA"/>
</dbReference>
<dbReference type="Proteomes" id="UP000235347">
    <property type="component" value="Unassembled WGS sequence"/>
</dbReference>
<organism evidence="1 2">
    <name type="scientific">Trinickia soli</name>
    <dbReference type="NCBI Taxonomy" id="380675"/>
    <lineage>
        <taxon>Bacteria</taxon>
        <taxon>Pseudomonadati</taxon>
        <taxon>Pseudomonadota</taxon>
        <taxon>Betaproteobacteria</taxon>
        <taxon>Burkholderiales</taxon>
        <taxon>Burkholderiaceae</taxon>
        <taxon>Trinickia</taxon>
    </lineage>
</organism>